<evidence type="ECO:0000313" key="3">
    <source>
        <dbReference type="Proteomes" id="UP000028703"/>
    </source>
</evidence>
<sequence>MSARLNIATVDSAAYKAMMGLEGYLQTISLNHIQKELIKIRASQINQCAFCLDMHTKDALKYGETTQRIFILNGWREAKDFFTEEEQVLLAMTEEITLISDKGLTEETFQRAKQYFDDGQIAQIIMAIITINAWNRIAVSTHLPIAK</sequence>
<dbReference type="Proteomes" id="UP000028703">
    <property type="component" value="Unassembled WGS sequence"/>
</dbReference>
<dbReference type="OrthoDB" id="9801997at2"/>
<protein>
    <recommendedName>
        <fullName evidence="1">Carboxymuconolactone decarboxylase-like domain-containing protein</fullName>
    </recommendedName>
</protein>
<feature type="domain" description="Carboxymuconolactone decarboxylase-like" evidence="1">
    <location>
        <begin position="14"/>
        <end position="93"/>
    </location>
</feature>
<dbReference type="InterPro" id="IPR004675">
    <property type="entry name" value="AhpD_core"/>
</dbReference>
<reference evidence="2 3" key="1">
    <citation type="submission" date="2014-07" db="EMBL/GenBank/DDBJ databases">
        <title>Genome of Chryseobacterium luteum DSM 18605.</title>
        <authorList>
            <person name="Stropko S.J."/>
            <person name="Pipes S.E."/>
            <person name="Newman J.D."/>
        </authorList>
    </citation>
    <scope>NUCLEOTIDE SEQUENCE [LARGE SCALE GENOMIC DNA]</scope>
    <source>
        <strain evidence="2 3">DSM 18605</strain>
    </source>
</reference>
<keyword evidence="3" id="KW-1185">Reference proteome</keyword>
<evidence type="ECO:0000313" key="2">
    <source>
        <dbReference type="EMBL" id="KFF07860.1"/>
    </source>
</evidence>
<dbReference type="eggNOG" id="COG2128">
    <property type="taxonomic scope" value="Bacteria"/>
</dbReference>
<dbReference type="STRING" id="421531.IX38_09185"/>
<dbReference type="Pfam" id="PF02627">
    <property type="entry name" value="CMD"/>
    <property type="match status" value="1"/>
</dbReference>
<dbReference type="PANTHER" id="PTHR34846">
    <property type="entry name" value="4-CARBOXYMUCONOLACTONE DECARBOXYLASE FAMILY PROTEIN (AFU_ORTHOLOGUE AFUA_6G11590)"/>
    <property type="match status" value="1"/>
</dbReference>
<dbReference type="PANTHER" id="PTHR34846:SF10">
    <property type="entry name" value="CYTOPLASMIC PROTEIN"/>
    <property type="match status" value="1"/>
</dbReference>
<comment type="caution">
    <text evidence="2">The sequence shown here is derived from an EMBL/GenBank/DDBJ whole genome shotgun (WGS) entry which is preliminary data.</text>
</comment>
<dbReference type="InterPro" id="IPR003779">
    <property type="entry name" value="CMD-like"/>
</dbReference>
<accession>A0A085ZTU6</accession>
<dbReference type="SUPFAM" id="SSF69118">
    <property type="entry name" value="AhpD-like"/>
    <property type="match status" value="1"/>
</dbReference>
<dbReference type="NCBIfam" id="TIGR00778">
    <property type="entry name" value="ahpD_dom"/>
    <property type="match status" value="1"/>
</dbReference>
<name>A0A085ZTU6_9FLAO</name>
<dbReference type="InterPro" id="IPR029032">
    <property type="entry name" value="AhpD-like"/>
</dbReference>
<gene>
    <name evidence="2" type="ORF">IX38_09185</name>
</gene>
<dbReference type="Gene3D" id="1.20.1290.10">
    <property type="entry name" value="AhpD-like"/>
    <property type="match status" value="1"/>
</dbReference>
<proteinExistence type="predicted"/>
<dbReference type="RefSeq" id="WP_034703893.1">
    <property type="nucleotide sequence ID" value="NZ_JPRO01000005.1"/>
</dbReference>
<evidence type="ECO:0000259" key="1">
    <source>
        <dbReference type="Pfam" id="PF02627"/>
    </source>
</evidence>
<organism evidence="2 3">
    <name type="scientific">Chryseobacterium luteum</name>
    <dbReference type="NCBI Taxonomy" id="421531"/>
    <lineage>
        <taxon>Bacteria</taxon>
        <taxon>Pseudomonadati</taxon>
        <taxon>Bacteroidota</taxon>
        <taxon>Flavobacteriia</taxon>
        <taxon>Flavobacteriales</taxon>
        <taxon>Weeksellaceae</taxon>
        <taxon>Chryseobacterium group</taxon>
        <taxon>Chryseobacterium</taxon>
    </lineage>
</organism>
<dbReference type="AlphaFoldDB" id="A0A085ZTU6"/>
<dbReference type="GO" id="GO:0051920">
    <property type="term" value="F:peroxiredoxin activity"/>
    <property type="evidence" value="ECO:0007669"/>
    <property type="project" value="InterPro"/>
</dbReference>
<dbReference type="EMBL" id="JPRO01000005">
    <property type="protein sequence ID" value="KFF07860.1"/>
    <property type="molecule type" value="Genomic_DNA"/>
</dbReference>